<name>A0ACC1J8T2_9FUNG</name>
<gene>
    <name evidence="1" type="ORF">FBU59_003252</name>
</gene>
<feature type="non-terminal residue" evidence="1">
    <location>
        <position position="337"/>
    </location>
</feature>
<comment type="caution">
    <text evidence="1">The sequence shown here is derived from an EMBL/GenBank/DDBJ whole genome shotgun (WGS) entry which is preliminary data.</text>
</comment>
<sequence length="337" mass="37225">MDAFKHSVVSQSTYLNVCDAVLSSFTIQMIFFYENAAGADNFMDRKRLEQAFYKALLAVPGYAGVAQTRADGRLELVIDKDNLNMPVYRDFESDVSFSDLKASGYNPKDWPAGLLSKGAIPLPDPETGVTSMLDANVVRCKDNTGVIIYVCCHHVVGDGNSVYAFVRRWADEMRAMVDGTPAPDYPLDFDRSSIFDFPNSETPGLSEVEKANLQSMFSTSVNQKEHDEIVNGGYDSNLYLVKRADLDHLRSEALQYVPENTRLSTNDVVTALMSKLLAWAVKDSSADEAYQESTTADEAAAEPLQSIAIAYNIRPLLGESFKDFIGNGLYIPAFSHP</sequence>
<evidence type="ECO:0000313" key="2">
    <source>
        <dbReference type="Proteomes" id="UP001150603"/>
    </source>
</evidence>
<organism evidence="1 2">
    <name type="scientific">Linderina macrospora</name>
    <dbReference type="NCBI Taxonomy" id="4868"/>
    <lineage>
        <taxon>Eukaryota</taxon>
        <taxon>Fungi</taxon>
        <taxon>Fungi incertae sedis</taxon>
        <taxon>Zoopagomycota</taxon>
        <taxon>Kickxellomycotina</taxon>
        <taxon>Kickxellomycetes</taxon>
        <taxon>Kickxellales</taxon>
        <taxon>Kickxellaceae</taxon>
        <taxon>Linderina</taxon>
    </lineage>
</organism>
<keyword evidence="2" id="KW-1185">Reference proteome</keyword>
<accession>A0ACC1J8T2</accession>
<reference evidence="1" key="1">
    <citation type="submission" date="2022-07" db="EMBL/GenBank/DDBJ databases">
        <title>Phylogenomic reconstructions and comparative analyses of Kickxellomycotina fungi.</title>
        <authorList>
            <person name="Reynolds N.K."/>
            <person name="Stajich J.E."/>
            <person name="Barry K."/>
            <person name="Grigoriev I.V."/>
            <person name="Crous P."/>
            <person name="Smith M.E."/>
        </authorList>
    </citation>
    <scope>NUCLEOTIDE SEQUENCE</scope>
    <source>
        <strain evidence="1">NRRL 5244</strain>
    </source>
</reference>
<protein>
    <submittedName>
        <fullName evidence="1">Uncharacterized protein</fullName>
    </submittedName>
</protein>
<evidence type="ECO:0000313" key="1">
    <source>
        <dbReference type="EMBL" id="KAJ1942255.1"/>
    </source>
</evidence>
<proteinExistence type="predicted"/>
<dbReference type="EMBL" id="JANBPW010002018">
    <property type="protein sequence ID" value="KAJ1942255.1"/>
    <property type="molecule type" value="Genomic_DNA"/>
</dbReference>
<dbReference type="Proteomes" id="UP001150603">
    <property type="component" value="Unassembled WGS sequence"/>
</dbReference>